<dbReference type="Proteomes" id="UP000682733">
    <property type="component" value="Unassembled WGS sequence"/>
</dbReference>
<organism evidence="1 3">
    <name type="scientific">Didymodactylos carnosus</name>
    <dbReference type="NCBI Taxonomy" id="1234261"/>
    <lineage>
        <taxon>Eukaryota</taxon>
        <taxon>Metazoa</taxon>
        <taxon>Spiralia</taxon>
        <taxon>Gnathifera</taxon>
        <taxon>Rotifera</taxon>
        <taxon>Eurotatoria</taxon>
        <taxon>Bdelloidea</taxon>
        <taxon>Philodinida</taxon>
        <taxon>Philodinidae</taxon>
        <taxon>Didymodactylos</taxon>
    </lineage>
</organism>
<dbReference type="EMBL" id="CAJOBA010014004">
    <property type="protein sequence ID" value="CAF3881805.1"/>
    <property type="molecule type" value="Genomic_DNA"/>
</dbReference>
<gene>
    <name evidence="1" type="ORF">OVA965_LOCUS19841</name>
    <name evidence="2" type="ORF">TMI583_LOCUS20026</name>
</gene>
<proteinExistence type="predicted"/>
<accession>A0A8S2E3J0</accession>
<name>A0A8S2E3J0_9BILA</name>
<evidence type="ECO:0000313" key="2">
    <source>
        <dbReference type="EMBL" id="CAF3881805.1"/>
    </source>
</evidence>
<reference evidence="1" key="1">
    <citation type="submission" date="2021-02" db="EMBL/GenBank/DDBJ databases">
        <authorList>
            <person name="Nowell W R."/>
        </authorList>
    </citation>
    <scope>NUCLEOTIDE SEQUENCE</scope>
</reference>
<sequence length="14" mass="1745">MYIAVRDRVRSFMT</sequence>
<evidence type="ECO:0000313" key="1">
    <source>
        <dbReference type="EMBL" id="CAF1113197.1"/>
    </source>
</evidence>
<evidence type="ECO:0000313" key="3">
    <source>
        <dbReference type="Proteomes" id="UP000677228"/>
    </source>
</evidence>
<dbReference type="EMBL" id="CAJNOK010010343">
    <property type="protein sequence ID" value="CAF1113197.1"/>
    <property type="molecule type" value="Genomic_DNA"/>
</dbReference>
<dbReference type="Proteomes" id="UP000677228">
    <property type="component" value="Unassembled WGS sequence"/>
</dbReference>
<feature type="non-terminal residue" evidence="1">
    <location>
        <position position="14"/>
    </location>
</feature>
<comment type="caution">
    <text evidence="1">The sequence shown here is derived from an EMBL/GenBank/DDBJ whole genome shotgun (WGS) entry which is preliminary data.</text>
</comment>
<protein>
    <submittedName>
        <fullName evidence="1">Uncharacterized protein</fullName>
    </submittedName>
</protein>